<organism evidence="1 2">
    <name type="scientific">Bifidobacterium vansinderenii</name>
    <dbReference type="NCBI Taxonomy" id="1984871"/>
    <lineage>
        <taxon>Bacteria</taxon>
        <taxon>Bacillati</taxon>
        <taxon>Actinomycetota</taxon>
        <taxon>Actinomycetes</taxon>
        <taxon>Bifidobacteriales</taxon>
        <taxon>Bifidobacteriaceae</taxon>
        <taxon>Bifidobacterium</taxon>
    </lineage>
</organism>
<dbReference type="EMBL" id="NEWD01000007">
    <property type="protein sequence ID" value="OXN00809.1"/>
    <property type="molecule type" value="Genomic_DNA"/>
</dbReference>
<keyword evidence="2" id="KW-1185">Reference proteome</keyword>
<protein>
    <submittedName>
        <fullName evidence="1">Uncharacterized protein</fullName>
    </submittedName>
</protein>
<reference evidence="1 2" key="1">
    <citation type="submission" date="2017-05" db="EMBL/GenBank/DDBJ databases">
        <title>Bifidobacterium vansinderenii sp. nov.</title>
        <authorList>
            <person name="Lugli G.A."/>
            <person name="Duranti S."/>
            <person name="Mangifesta M."/>
        </authorList>
    </citation>
    <scope>NUCLEOTIDE SEQUENCE [LARGE SCALE GENOMIC DNA]</scope>
    <source>
        <strain evidence="1 2">Tam10B</strain>
    </source>
</reference>
<gene>
    <name evidence="1" type="ORF">Tam10B_0765</name>
</gene>
<dbReference type="AlphaFoldDB" id="A0A229VYV5"/>
<evidence type="ECO:0000313" key="2">
    <source>
        <dbReference type="Proteomes" id="UP000215433"/>
    </source>
</evidence>
<dbReference type="Proteomes" id="UP000215433">
    <property type="component" value="Unassembled WGS sequence"/>
</dbReference>
<accession>A0A229VYV5</accession>
<evidence type="ECO:0000313" key="1">
    <source>
        <dbReference type="EMBL" id="OXN00809.1"/>
    </source>
</evidence>
<dbReference type="RefSeq" id="WP_269843565.1">
    <property type="nucleotide sequence ID" value="NZ_NEWD01000007.1"/>
</dbReference>
<sequence>MKFGKMMSLGLAMSDFAASDYVNGETLKTMAYVARQLEEEK</sequence>
<proteinExistence type="predicted"/>
<name>A0A229VYV5_9BIFI</name>
<comment type="caution">
    <text evidence="1">The sequence shown here is derived from an EMBL/GenBank/DDBJ whole genome shotgun (WGS) entry which is preliminary data.</text>
</comment>